<organism evidence="6 7">
    <name type="scientific">Bermanella marisrubri</name>
    <dbReference type="NCBI Taxonomy" id="207949"/>
    <lineage>
        <taxon>Bacteria</taxon>
        <taxon>Pseudomonadati</taxon>
        <taxon>Pseudomonadota</taxon>
        <taxon>Gammaproteobacteria</taxon>
        <taxon>Oceanospirillales</taxon>
        <taxon>Oceanospirillaceae</taxon>
        <taxon>Bermanella</taxon>
    </lineage>
</organism>
<dbReference type="Proteomes" id="UP000004263">
    <property type="component" value="Unassembled WGS sequence"/>
</dbReference>
<name>Q1N4E8_9GAMM</name>
<evidence type="ECO:0000256" key="5">
    <source>
        <dbReference type="HAMAP-Rule" id="MF_00821"/>
    </source>
</evidence>
<evidence type="ECO:0000256" key="4">
    <source>
        <dbReference type="ARBA" id="ARBA00023010"/>
    </source>
</evidence>
<comment type="subunit">
    <text evidence="5">Homotetramer, a dimer of dimers. One homotetramer interacts with 1 SecA dimer.</text>
</comment>
<dbReference type="EMBL" id="AAQH01000003">
    <property type="protein sequence ID" value="EAT12917.1"/>
    <property type="molecule type" value="Genomic_DNA"/>
</dbReference>
<dbReference type="RefSeq" id="WP_007017988.1">
    <property type="nucleotide sequence ID" value="NZ_CH724115.1"/>
</dbReference>
<dbReference type="OrthoDB" id="9795145at2"/>
<accession>Q1N4E8</accession>
<keyword evidence="3 5" id="KW-0653">Protein transport</keyword>
<dbReference type="NCBIfam" id="TIGR00809">
    <property type="entry name" value="secB"/>
    <property type="match status" value="1"/>
</dbReference>
<evidence type="ECO:0000256" key="3">
    <source>
        <dbReference type="ARBA" id="ARBA00022927"/>
    </source>
</evidence>
<evidence type="ECO:0000313" key="7">
    <source>
        <dbReference type="Proteomes" id="UP000004263"/>
    </source>
</evidence>
<dbReference type="AlphaFoldDB" id="Q1N4E8"/>
<dbReference type="NCBIfam" id="NF004392">
    <property type="entry name" value="PRK05751.1-3"/>
    <property type="match status" value="1"/>
</dbReference>
<dbReference type="InterPro" id="IPR035958">
    <property type="entry name" value="SecB-like_sf"/>
</dbReference>
<dbReference type="STRING" id="207949.RED65_14512"/>
<dbReference type="GO" id="GO:0051082">
    <property type="term" value="F:unfolded protein binding"/>
    <property type="evidence" value="ECO:0007669"/>
    <property type="project" value="InterPro"/>
</dbReference>
<keyword evidence="7" id="KW-1185">Reference proteome</keyword>
<reference evidence="6 7" key="1">
    <citation type="submission" date="2006-03" db="EMBL/GenBank/DDBJ databases">
        <authorList>
            <person name="Pinhassi J."/>
            <person name="Pedros-Alio C."/>
            <person name="Ferriera S."/>
            <person name="Johnson J."/>
            <person name="Kravitz S."/>
            <person name="Halpern A."/>
            <person name="Remington K."/>
            <person name="Beeson K."/>
            <person name="Tran B."/>
            <person name="Rogers Y.-H."/>
            <person name="Friedman R."/>
            <person name="Venter J.C."/>
        </authorList>
    </citation>
    <scope>NUCLEOTIDE SEQUENCE [LARGE SCALE GENOMIC DNA]</scope>
    <source>
        <strain evidence="6 7">RED65</strain>
    </source>
</reference>
<keyword evidence="5" id="KW-0143">Chaperone</keyword>
<dbReference type="HAMAP" id="MF_00821">
    <property type="entry name" value="SecB"/>
    <property type="match status" value="1"/>
</dbReference>
<dbReference type="PANTHER" id="PTHR36918:SF1">
    <property type="entry name" value="PROTEIN-EXPORT PROTEIN SECB"/>
    <property type="match status" value="1"/>
</dbReference>
<comment type="function">
    <text evidence="5">One of the proteins required for the normal export of preproteins out of the cell cytoplasm. It is a molecular chaperone that binds to a subset of precursor proteins, maintaining them in a translocation-competent state. It also specifically binds to its receptor SecA.</text>
</comment>
<comment type="caution">
    <text evidence="6">The sequence shown here is derived from an EMBL/GenBank/DDBJ whole genome shotgun (WGS) entry which is preliminary data.</text>
</comment>
<sequence>MTEQAANNEAKQGQFGVQRIFVKDASFESPNAPDIFRSQWKPQINMDLNTKSEKLGDDVYEVVLTITVTAKNDDKTAFLVEVQQGGIFKIEGLEGAALHQTIGAFCPNLLFPYAREAIDNMVTKGSFPALMLAPVNFDAIYAQSLQRQQQQQAEGESTH</sequence>
<comment type="similarity">
    <text evidence="1 5">Belongs to the SecB family.</text>
</comment>
<evidence type="ECO:0000313" key="6">
    <source>
        <dbReference type="EMBL" id="EAT12917.1"/>
    </source>
</evidence>
<proteinExistence type="inferred from homology"/>
<protein>
    <recommendedName>
        <fullName evidence="5">Protein-export protein SecB</fullName>
    </recommendedName>
</protein>
<dbReference type="GO" id="GO:0015031">
    <property type="term" value="P:protein transport"/>
    <property type="evidence" value="ECO:0007669"/>
    <property type="project" value="UniProtKB-UniRule"/>
</dbReference>
<dbReference type="GO" id="GO:0051262">
    <property type="term" value="P:protein tetramerization"/>
    <property type="evidence" value="ECO:0007669"/>
    <property type="project" value="InterPro"/>
</dbReference>
<keyword evidence="2 5" id="KW-0813">Transport</keyword>
<evidence type="ECO:0000256" key="1">
    <source>
        <dbReference type="ARBA" id="ARBA00009990"/>
    </source>
</evidence>
<dbReference type="Pfam" id="PF02556">
    <property type="entry name" value="SecB"/>
    <property type="match status" value="1"/>
</dbReference>
<dbReference type="Gene3D" id="3.10.420.10">
    <property type="entry name" value="SecB-like"/>
    <property type="match status" value="1"/>
</dbReference>
<dbReference type="SUPFAM" id="SSF54611">
    <property type="entry name" value="SecB-like"/>
    <property type="match status" value="1"/>
</dbReference>
<dbReference type="InterPro" id="IPR003708">
    <property type="entry name" value="SecB"/>
</dbReference>
<keyword evidence="4 5" id="KW-0811">Translocation</keyword>
<evidence type="ECO:0000256" key="2">
    <source>
        <dbReference type="ARBA" id="ARBA00022448"/>
    </source>
</evidence>
<dbReference type="GO" id="GO:0005737">
    <property type="term" value="C:cytoplasm"/>
    <property type="evidence" value="ECO:0007669"/>
    <property type="project" value="UniProtKB-SubCell"/>
</dbReference>
<dbReference type="GO" id="GO:0006457">
    <property type="term" value="P:protein folding"/>
    <property type="evidence" value="ECO:0007669"/>
    <property type="project" value="UniProtKB-UniRule"/>
</dbReference>
<dbReference type="PRINTS" id="PR01594">
    <property type="entry name" value="SECBCHAPRONE"/>
</dbReference>
<comment type="subcellular location">
    <subcellularLocation>
        <location evidence="5">Cytoplasm</location>
    </subcellularLocation>
</comment>
<gene>
    <name evidence="5" type="primary">secB</name>
    <name evidence="6" type="ORF">RED65_14512</name>
</gene>
<dbReference type="PANTHER" id="PTHR36918">
    <property type="match status" value="1"/>
</dbReference>
<dbReference type="HOGENOM" id="CLU_111574_1_0_6"/>
<keyword evidence="5" id="KW-0963">Cytoplasm</keyword>
<dbReference type="NCBIfam" id="NF004393">
    <property type="entry name" value="PRK05751.1-4"/>
    <property type="match status" value="1"/>
</dbReference>